<dbReference type="PROSITE" id="PS51335">
    <property type="entry name" value="ELMO"/>
    <property type="match status" value="1"/>
</dbReference>
<comment type="caution">
    <text evidence="3">The sequence shown here is derived from an EMBL/GenBank/DDBJ whole genome shotgun (WGS) entry which is preliminary data.</text>
</comment>
<feature type="region of interest" description="Disordered" evidence="1">
    <location>
        <begin position="1"/>
        <end position="25"/>
    </location>
</feature>
<feature type="region of interest" description="Disordered" evidence="1">
    <location>
        <begin position="271"/>
        <end position="291"/>
    </location>
</feature>
<feature type="compositionally biased region" description="Polar residues" evidence="1">
    <location>
        <begin position="1"/>
        <end position="15"/>
    </location>
</feature>
<gene>
    <name evidence="3" type="ORF">CEUSTIGMA_g4269.t1</name>
</gene>
<keyword evidence="4" id="KW-1185">Reference proteome</keyword>
<evidence type="ECO:0000256" key="1">
    <source>
        <dbReference type="SAM" id="MobiDB-lite"/>
    </source>
</evidence>
<evidence type="ECO:0000313" key="3">
    <source>
        <dbReference type="EMBL" id="GAX76823.1"/>
    </source>
</evidence>
<dbReference type="EMBL" id="BEGY01000020">
    <property type="protein sequence ID" value="GAX76823.1"/>
    <property type="molecule type" value="Genomic_DNA"/>
</dbReference>
<feature type="domain" description="ELMO" evidence="2">
    <location>
        <begin position="467"/>
        <end position="620"/>
    </location>
</feature>
<evidence type="ECO:0000259" key="2">
    <source>
        <dbReference type="PROSITE" id="PS51335"/>
    </source>
</evidence>
<dbReference type="Proteomes" id="UP000232323">
    <property type="component" value="Unassembled WGS sequence"/>
</dbReference>
<sequence length="648" mass="71446">MQETKNSHQLITSGSGRIRSSKYQLNTQAVESNPLSDFMYSPSSSIPSKIQEPAPLILDDFFLDVSESTPKKTVQGPAVEESMIGRHGQPVAFRVETRQQNLHGNPDESASQEHQMPRFEGDGFKEVGSARKRADDVDDEFDYAFEGGQREGATHKQVFKAKPIPQHLLMNVKQKELVSVAEDEDAGHGEEEEEAWGNRGVTDESSDMEMKASPLIKAPWRDPFLTGKVFQNPAFVGEIEELECQRPAHTTGLTNPDADSTLRRVDDEDLLSKRESQESRPAATSTNMCTSSSPLMSNIEVCAKAGTAVGSKGQPTAIQPAALVRGQQQQLLQQSNAAVERKSLGMPHNAPSALIVDSPAGETPSAVAADEWDQANQRVEVRSVSDDKDTPVATQLVTYMQVQHQLLSQGVDEEVRQLLVADLSPRPSFLARCLCLTPPPLCSLQLQEEQVHILALARKPYSESEPLHFSLLCSLFSAYTGREVGALSRYGSHWTELGFQGQDPATDLRSCGVLGLLHLYFLYHHSRPNAMKIFRLSRSELQNFPLSVVSLNITLWTLQVMKAGKLSKEANACGSMVDATARFYIGTFYMFYNLWLKGSKTMSDSGYVLRDVEKLCKRRPQNMLDLSADPLIGLTGAAGPLFYSKGVL</sequence>
<feature type="compositionally biased region" description="Acidic residues" evidence="1">
    <location>
        <begin position="184"/>
        <end position="195"/>
    </location>
</feature>
<reference evidence="3 4" key="1">
    <citation type="submission" date="2017-08" db="EMBL/GenBank/DDBJ databases">
        <title>Acidophilic green algal genome provides insights into adaptation to an acidic environment.</title>
        <authorList>
            <person name="Hirooka S."/>
            <person name="Hirose Y."/>
            <person name="Kanesaki Y."/>
            <person name="Higuchi S."/>
            <person name="Fujiwara T."/>
            <person name="Onuma R."/>
            <person name="Era A."/>
            <person name="Ohbayashi R."/>
            <person name="Uzuka A."/>
            <person name="Nozaki H."/>
            <person name="Yoshikawa H."/>
            <person name="Miyagishima S.Y."/>
        </authorList>
    </citation>
    <scope>NUCLEOTIDE SEQUENCE [LARGE SCALE GENOMIC DNA]</scope>
    <source>
        <strain evidence="3 4">NIES-2499</strain>
    </source>
</reference>
<name>A0A250X160_9CHLO</name>
<dbReference type="PANTHER" id="PTHR12771">
    <property type="entry name" value="ENGULFMENT AND CELL MOTILITY"/>
    <property type="match status" value="1"/>
</dbReference>
<organism evidence="3 4">
    <name type="scientific">Chlamydomonas eustigma</name>
    <dbReference type="NCBI Taxonomy" id="1157962"/>
    <lineage>
        <taxon>Eukaryota</taxon>
        <taxon>Viridiplantae</taxon>
        <taxon>Chlorophyta</taxon>
        <taxon>core chlorophytes</taxon>
        <taxon>Chlorophyceae</taxon>
        <taxon>CS clade</taxon>
        <taxon>Chlamydomonadales</taxon>
        <taxon>Chlamydomonadaceae</taxon>
        <taxon>Chlamydomonas</taxon>
    </lineage>
</organism>
<dbReference type="OrthoDB" id="266227at2759"/>
<proteinExistence type="predicted"/>
<dbReference type="InterPro" id="IPR006816">
    <property type="entry name" value="ELMO_dom"/>
</dbReference>
<dbReference type="PANTHER" id="PTHR12771:SF2">
    <property type="entry name" value="ELMO DOMAIN-CONTAINING PROTEIN 3"/>
    <property type="match status" value="1"/>
</dbReference>
<dbReference type="AlphaFoldDB" id="A0A250X160"/>
<dbReference type="InterPro" id="IPR050868">
    <property type="entry name" value="ELMO_domain-containing"/>
</dbReference>
<dbReference type="Pfam" id="PF04727">
    <property type="entry name" value="ELMO_CED12"/>
    <property type="match status" value="1"/>
</dbReference>
<feature type="region of interest" description="Disordered" evidence="1">
    <location>
        <begin position="184"/>
        <end position="206"/>
    </location>
</feature>
<feature type="compositionally biased region" description="Polar residues" evidence="1">
    <location>
        <begin position="282"/>
        <end position="291"/>
    </location>
</feature>
<protein>
    <recommendedName>
        <fullName evidence="2">ELMO domain-containing protein</fullName>
    </recommendedName>
</protein>
<evidence type="ECO:0000313" key="4">
    <source>
        <dbReference type="Proteomes" id="UP000232323"/>
    </source>
</evidence>
<accession>A0A250X160</accession>